<feature type="domain" description="F-box associated beta-propeller type 3" evidence="1">
    <location>
        <begin position="58"/>
        <end position="289"/>
    </location>
</feature>
<dbReference type="PANTHER" id="PTHR35546">
    <property type="entry name" value="F-BOX PROTEIN INTERACTION DOMAIN PROTEIN-RELATED"/>
    <property type="match status" value="1"/>
</dbReference>
<dbReference type="InterPro" id="IPR036047">
    <property type="entry name" value="F-box-like_dom_sf"/>
</dbReference>
<keyword evidence="3" id="KW-1185">Reference proteome</keyword>
<dbReference type="SUPFAM" id="SSF81383">
    <property type="entry name" value="F-box domain"/>
    <property type="match status" value="1"/>
</dbReference>
<comment type="caution">
    <text evidence="2">The sequence shown here is derived from an EMBL/GenBank/DDBJ whole genome shotgun (WGS) entry which is preliminary data.</text>
</comment>
<dbReference type="InterPro" id="IPR017451">
    <property type="entry name" value="F-box-assoc_interact_dom"/>
</dbReference>
<evidence type="ECO:0000259" key="1">
    <source>
        <dbReference type="Pfam" id="PF08268"/>
    </source>
</evidence>
<protein>
    <recommendedName>
        <fullName evidence="1">F-box associated beta-propeller type 3 domain-containing protein</fullName>
    </recommendedName>
</protein>
<proteinExistence type="predicted"/>
<gene>
    <name evidence="2" type="ORF">TIFTF001_005963</name>
</gene>
<organism evidence="2 3">
    <name type="scientific">Ficus carica</name>
    <name type="common">Common fig</name>
    <dbReference type="NCBI Taxonomy" id="3494"/>
    <lineage>
        <taxon>Eukaryota</taxon>
        <taxon>Viridiplantae</taxon>
        <taxon>Streptophyta</taxon>
        <taxon>Embryophyta</taxon>
        <taxon>Tracheophyta</taxon>
        <taxon>Spermatophyta</taxon>
        <taxon>Magnoliopsida</taxon>
        <taxon>eudicotyledons</taxon>
        <taxon>Gunneridae</taxon>
        <taxon>Pentapetalae</taxon>
        <taxon>rosids</taxon>
        <taxon>fabids</taxon>
        <taxon>Rosales</taxon>
        <taxon>Moraceae</taxon>
        <taxon>Ficeae</taxon>
        <taxon>Ficus</taxon>
    </lineage>
</organism>
<evidence type="ECO:0000313" key="3">
    <source>
        <dbReference type="Proteomes" id="UP001187192"/>
    </source>
</evidence>
<dbReference type="Pfam" id="PF08268">
    <property type="entry name" value="FBA_3"/>
    <property type="match status" value="1"/>
</dbReference>
<dbReference type="Proteomes" id="UP001187192">
    <property type="component" value="Unassembled WGS sequence"/>
</dbReference>
<evidence type="ECO:0000313" key="2">
    <source>
        <dbReference type="EMBL" id="GMN36374.1"/>
    </source>
</evidence>
<dbReference type="AlphaFoldDB" id="A0AA87ZGB8"/>
<name>A0AA87ZGB8_FICCA</name>
<dbReference type="EMBL" id="BTGU01000006">
    <property type="protein sequence ID" value="GMN36374.1"/>
    <property type="molecule type" value="Genomic_DNA"/>
</dbReference>
<accession>A0AA87ZGB8</accession>
<reference evidence="2" key="1">
    <citation type="submission" date="2023-07" db="EMBL/GenBank/DDBJ databases">
        <title>draft genome sequence of fig (Ficus carica).</title>
        <authorList>
            <person name="Takahashi T."/>
            <person name="Nishimura K."/>
        </authorList>
    </citation>
    <scope>NUCLEOTIDE SEQUENCE</scope>
</reference>
<dbReference type="InterPro" id="IPR013187">
    <property type="entry name" value="F-box-assoc_dom_typ3"/>
</dbReference>
<sequence>MESSTNIPSNVILYEIIARTSQATVGRCRSVCKRWKEDIYGSSFTQLFLQRTKTVSGFFIQTMKSNNSSSTFISMNKSSTLSLRFLPRHIKIEASTKQGLLLCNDVNPSKSTTPRYIICKPTTQQWQTIPNPKMRYFTRKTAMVVLGSSPLRFKIVRFSEPKHPSITNKSGTFNVLRCEVFDSKTWSLKCLPDNVMFPHGETLGFRPMVSTYGVLHTHTTEKRIFAFDSEKERWEIFALPYPLREDDYGDMQLVECEGRLGLICMVREKCMELWVVEDYYGQRTWTRRNQISLNERLIREEN</sequence>
<dbReference type="InterPro" id="IPR055290">
    <property type="entry name" value="At3g26010-like"/>
</dbReference>
<dbReference type="PANTHER" id="PTHR35546:SF16">
    <property type="entry name" value="F-BOX ASSOCIATED UBIQUITINATION EFFECTOR FAMILY PROTEIN-RELATED"/>
    <property type="match status" value="1"/>
</dbReference>
<dbReference type="NCBIfam" id="TIGR01640">
    <property type="entry name" value="F_box_assoc_1"/>
    <property type="match status" value="1"/>
</dbReference>